<name>A0ABP5ER90_9ACTN</name>
<comment type="caution">
    <text evidence="2">The sequence shown here is derived from an EMBL/GenBank/DDBJ whole genome shotgun (WGS) entry which is preliminary data.</text>
</comment>
<dbReference type="Proteomes" id="UP001501585">
    <property type="component" value="Unassembled WGS sequence"/>
</dbReference>
<reference evidence="3" key="1">
    <citation type="journal article" date="2019" name="Int. J. Syst. Evol. Microbiol.">
        <title>The Global Catalogue of Microorganisms (GCM) 10K type strain sequencing project: providing services to taxonomists for standard genome sequencing and annotation.</title>
        <authorList>
            <consortium name="The Broad Institute Genomics Platform"/>
            <consortium name="The Broad Institute Genome Sequencing Center for Infectious Disease"/>
            <person name="Wu L."/>
            <person name="Ma J."/>
        </authorList>
    </citation>
    <scope>NUCLEOTIDE SEQUENCE [LARGE SCALE GENOMIC DNA]</scope>
    <source>
        <strain evidence="3">JCM 15313</strain>
    </source>
</reference>
<gene>
    <name evidence="2" type="ORF">GCM10009799_36360</name>
</gene>
<dbReference type="EMBL" id="BAAAPC010000016">
    <property type="protein sequence ID" value="GAA2005609.1"/>
    <property type="molecule type" value="Genomic_DNA"/>
</dbReference>
<evidence type="ECO:0000313" key="2">
    <source>
        <dbReference type="EMBL" id="GAA2005609.1"/>
    </source>
</evidence>
<organism evidence="2 3">
    <name type="scientific">Nocardiopsis rhodophaea</name>
    <dbReference type="NCBI Taxonomy" id="280238"/>
    <lineage>
        <taxon>Bacteria</taxon>
        <taxon>Bacillati</taxon>
        <taxon>Actinomycetota</taxon>
        <taxon>Actinomycetes</taxon>
        <taxon>Streptosporangiales</taxon>
        <taxon>Nocardiopsidaceae</taxon>
        <taxon>Nocardiopsis</taxon>
    </lineage>
</organism>
<evidence type="ECO:0000313" key="3">
    <source>
        <dbReference type="Proteomes" id="UP001501585"/>
    </source>
</evidence>
<keyword evidence="3" id="KW-1185">Reference proteome</keyword>
<dbReference type="RefSeq" id="WP_344164024.1">
    <property type="nucleotide sequence ID" value="NZ_BAAAPC010000016.1"/>
</dbReference>
<sequence length="279" mass="30386">MPDTTRTHVTPPPGADVAPPDQPRASELRRVAEGALLVALMLDFLAWISTGKEVSRERLNHPYRSTHYTLVTLGRHLGKHEEAGDHVACPFDRGAELLTVALKAHILKLVPERTERRRGDVERQHGWVIPGPDYRRLRHDALHLVCVLLDHAPTLWRLQDPRVFYAPAEQVMRKVLARLMESGGDHVSSDALWERVRHDGVPIAMFPGGIGVLSALGVIEHREVAEAAEGCERSAGTDSAFSLGGFSFALTPVGTYAVEQGALVGVRPGPGQPATGGES</sequence>
<evidence type="ECO:0000256" key="1">
    <source>
        <dbReference type="SAM" id="MobiDB-lite"/>
    </source>
</evidence>
<accession>A0ABP5ER90</accession>
<feature type="region of interest" description="Disordered" evidence="1">
    <location>
        <begin position="1"/>
        <end position="23"/>
    </location>
</feature>
<proteinExistence type="predicted"/>
<protein>
    <submittedName>
        <fullName evidence="2">Uncharacterized protein</fullName>
    </submittedName>
</protein>